<sequence>MALPGGNACEIKMIHQEDAGLNTEMAKLAFCRMENALRRYSVSHSWSNSSPTAVTLVPSSLEATDSHTTSMAHSTSLPSAFTRSITADNDTNGSKLLRKPSKKWMAKSLFLLGSIVCFSSGQPNLGAKIAMALILTKLSERRASSGSRSQNTSRGNDRTLRRA</sequence>
<feature type="compositionally biased region" description="Polar residues" evidence="1">
    <location>
        <begin position="144"/>
        <end position="154"/>
    </location>
</feature>
<keyword evidence="3" id="KW-1185">Reference proteome</keyword>
<dbReference type="EMBL" id="JBAMMX010000025">
    <property type="protein sequence ID" value="KAK6915230.1"/>
    <property type="molecule type" value="Genomic_DNA"/>
</dbReference>
<dbReference type="AlphaFoldDB" id="A0AAN8UGL9"/>
<evidence type="ECO:0000313" key="3">
    <source>
        <dbReference type="Proteomes" id="UP001370490"/>
    </source>
</evidence>
<reference evidence="2 3" key="1">
    <citation type="submission" date="2023-12" db="EMBL/GenBank/DDBJ databases">
        <title>A high-quality genome assembly for Dillenia turbinata (Dilleniales).</title>
        <authorList>
            <person name="Chanderbali A."/>
        </authorList>
    </citation>
    <scope>NUCLEOTIDE SEQUENCE [LARGE SCALE GENOMIC DNA]</scope>
    <source>
        <strain evidence="2">LSX21</strain>
        <tissue evidence="2">Leaf</tissue>
    </source>
</reference>
<accession>A0AAN8UGL9</accession>
<gene>
    <name evidence="2" type="ORF">RJ641_020347</name>
</gene>
<name>A0AAN8UGL9_9MAGN</name>
<proteinExistence type="predicted"/>
<protein>
    <submittedName>
        <fullName evidence="2">Uncharacterized protein</fullName>
    </submittedName>
</protein>
<dbReference type="Proteomes" id="UP001370490">
    <property type="component" value="Unassembled WGS sequence"/>
</dbReference>
<feature type="region of interest" description="Disordered" evidence="1">
    <location>
        <begin position="141"/>
        <end position="163"/>
    </location>
</feature>
<comment type="caution">
    <text evidence="2">The sequence shown here is derived from an EMBL/GenBank/DDBJ whole genome shotgun (WGS) entry which is preliminary data.</text>
</comment>
<organism evidence="2 3">
    <name type="scientific">Dillenia turbinata</name>
    <dbReference type="NCBI Taxonomy" id="194707"/>
    <lineage>
        <taxon>Eukaryota</taxon>
        <taxon>Viridiplantae</taxon>
        <taxon>Streptophyta</taxon>
        <taxon>Embryophyta</taxon>
        <taxon>Tracheophyta</taxon>
        <taxon>Spermatophyta</taxon>
        <taxon>Magnoliopsida</taxon>
        <taxon>eudicotyledons</taxon>
        <taxon>Gunneridae</taxon>
        <taxon>Pentapetalae</taxon>
        <taxon>Dilleniales</taxon>
        <taxon>Dilleniaceae</taxon>
        <taxon>Dillenia</taxon>
    </lineage>
</organism>
<evidence type="ECO:0000256" key="1">
    <source>
        <dbReference type="SAM" id="MobiDB-lite"/>
    </source>
</evidence>
<evidence type="ECO:0000313" key="2">
    <source>
        <dbReference type="EMBL" id="KAK6915230.1"/>
    </source>
</evidence>